<sequence length="378" mass="40261">MTIATIEEIIADMRAGRMVILVDEEDRENEGDLVLAADAVTPEAINFMAKYGRGLICLTLSSERCAQLDLPLMVSRNGAPHGTAFTVSIEAAEGVTTGISAADRARTVLAAVAADAKPSDIVMPGHIFPLMAQPGGVLMRAGHTEAGCDLAGMAGFEPAAVICEVMKDDGEMARLPDLIEFGREHNIKIGTIADLIHYRSRTESMVERIGSRLMHTPFGTFDSHLYRDGPSGKVHLALVRGTPGPDTETLVRVHEPLTVLDMLDHAQGGHSWTVPAALAAIGEAQGPGVMVMLNCSGDSPEALQAQFCPPPQERPRRKHDLRTYGIGAQILRDLNVGKMRILASPQRMPSMAGFNLEITGYEAMPGGTSVAGATAAHE</sequence>
<accession>A0ACD3SPL0</accession>
<dbReference type="EMBL" id="AKCV02000015">
    <property type="protein sequence ID" value="TMS58114.1"/>
    <property type="molecule type" value="Genomic_DNA"/>
</dbReference>
<keyword evidence="2" id="KW-1185">Reference proteome</keyword>
<evidence type="ECO:0000313" key="2">
    <source>
        <dbReference type="Proteomes" id="UP000004277"/>
    </source>
</evidence>
<gene>
    <name evidence="1" type="ORF">MW7_004975</name>
</gene>
<reference evidence="1" key="1">
    <citation type="submission" date="2019-05" db="EMBL/GenBank/DDBJ databases">
        <title>Revised genome assembly of Burkholderiaceae (previously Ralstonia) sp. PBA.</title>
        <authorList>
            <person name="Gan H.M."/>
        </authorList>
    </citation>
    <scope>NUCLEOTIDE SEQUENCE</scope>
    <source>
        <strain evidence="1">PBA</strain>
    </source>
</reference>
<comment type="caution">
    <text evidence="1">The sequence shown here is derived from an EMBL/GenBank/DDBJ whole genome shotgun (WGS) entry which is preliminary data.</text>
</comment>
<name>A0ACD3SPL0_9BURK</name>
<dbReference type="Proteomes" id="UP000004277">
    <property type="component" value="Unassembled WGS sequence"/>
</dbReference>
<protein>
    <submittedName>
        <fullName evidence="1">Bifunctional 3,4-dihydroxy-2-butanone-4-phosphate synthase/GTP cyclohydrolase II</fullName>
    </submittedName>
</protein>
<organism evidence="1 2">
    <name type="scientific">Imbroritus primus</name>
    <dbReference type="NCBI Taxonomy" id="3058603"/>
    <lineage>
        <taxon>Bacteria</taxon>
        <taxon>Pseudomonadati</taxon>
        <taxon>Pseudomonadota</taxon>
        <taxon>Betaproteobacteria</taxon>
        <taxon>Burkholderiales</taxon>
        <taxon>Burkholderiaceae</taxon>
        <taxon>Imbroritus</taxon>
    </lineage>
</organism>
<evidence type="ECO:0000313" key="1">
    <source>
        <dbReference type="EMBL" id="TMS58114.1"/>
    </source>
</evidence>
<proteinExistence type="predicted"/>